<accession>A0A8H9H5L5</accession>
<reference evidence="2" key="2">
    <citation type="submission" date="2020-09" db="EMBL/GenBank/DDBJ databases">
        <authorList>
            <person name="Sun Q."/>
            <person name="Zhou Y."/>
        </authorList>
    </citation>
    <scope>NUCLEOTIDE SEQUENCE</scope>
    <source>
        <strain evidence="2">CGMCC 4.7138</strain>
    </source>
</reference>
<reference evidence="2" key="1">
    <citation type="journal article" date="2014" name="Int. J. Syst. Evol. Microbiol.">
        <title>Complete genome sequence of Corynebacterium casei LMG S-19264T (=DSM 44701T), isolated from a smear-ripened cheese.</title>
        <authorList>
            <consortium name="US DOE Joint Genome Institute (JGI-PGF)"/>
            <person name="Walter F."/>
            <person name="Albersmeier A."/>
            <person name="Kalinowski J."/>
            <person name="Ruckert C."/>
        </authorList>
    </citation>
    <scope>NUCLEOTIDE SEQUENCE</scope>
    <source>
        <strain evidence="2">CGMCC 4.7138</strain>
    </source>
</reference>
<feature type="compositionally biased region" description="Basic and acidic residues" evidence="1">
    <location>
        <begin position="43"/>
        <end position="59"/>
    </location>
</feature>
<dbReference type="AlphaFoldDB" id="A0A8H9H5L5"/>
<dbReference type="RefSeq" id="WP_142574745.1">
    <property type="nucleotide sequence ID" value="NZ_BMMN01000016.1"/>
</dbReference>
<organism evidence="2 3">
    <name type="scientific">Microbispora bryophytorum</name>
    <dbReference type="NCBI Taxonomy" id="1460882"/>
    <lineage>
        <taxon>Bacteria</taxon>
        <taxon>Bacillati</taxon>
        <taxon>Actinomycetota</taxon>
        <taxon>Actinomycetes</taxon>
        <taxon>Streptosporangiales</taxon>
        <taxon>Streptosporangiaceae</taxon>
        <taxon>Microbispora</taxon>
    </lineage>
</organism>
<comment type="caution">
    <text evidence="2">The sequence shown here is derived from an EMBL/GenBank/DDBJ whole genome shotgun (WGS) entry which is preliminary data.</text>
</comment>
<dbReference type="OrthoDB" id="163447at2"/>
<feature type="region of interest" description="Disordered" evidence="1">
    <location>
        <begin position="1"/>
        <end position="64"/>
    </location>
</feature>
<name>A0A8H9H5L5_9ACTN</name>
<dbReference type="GO" id="GO:0031412">
    <property type="term" value="P:gas vesicle organization"/>
    <property type="evidence" value="ECO:0007669"/>
    <property type="project" value="InterPro"/>
</dbReference>
<proteinExistence type="predicted"/>
<gene>
    <name evidence="2" type="ORF">GCM10011574_61810</name>
</gene>
<evidence type="ECO:0008006" key="4">
    <source>
        <dbReference type="Google" id="ProtNLM"/>
    </source>
</evidence>
<keyword evidence="3" id="KW-1185">Reference proteome</keyword>
<dbReference type="InterPro" id="IPR008634">
    <property type="entry name" value="Gas-vesicle_GvpO"/>
</dbReference>
<dbReference type="Proteomes" id="UP000653480">
    <property type="component" value="Unassembled WGS sequence"/>
</dbReference>
<sequence>MPPRRRARYDKDAAPHGRWASSGMPEEAGPYDEPEAEDEDERGDARGDARGDDERAAEPRRRRAALNAVSAGRLGLRYIADLTSKDTEGVTSVEPVEDGWLVDVEVVEDRRIPSTGDMLSIYECQVDDEGNLLSYRRTRTYRRGTGLQGGGL</sequence>
<dbReference type="Pfam" id="PF05800">
    <property type="entry name" value="GvpO"/>
    <property type="match status" value="1"/>
</dbReference>
<evidence type="ECO:0000313" key="3">
    <source>
        <dbReference type="Proteomes" id="UP000653480"/>
    </source>
</evidence>
<evidence type="ECO:0000313" key="2">
    <source>
        <dbReference type="EMBL" id="GGO27920.1"/>
    </source>
</evidence>
<evidence type="ECO:0000256" key="1">
    <source>
        <dbReference type="SAM" id="MobiDB-lite"/>
    </source>
</evidence>
<feature type="compositionally biased region" description="Acidic residues" evidence="1">
    <location>
        <begin position="29"/>
        <end position="42"/>
    </location>
</feature>
<protein>
    <recommendedName>
        <fullName evidence="4">Gas vesicle protein</fullName>
    </recommendedName>
</protein>
<dbReference type="EMBL" id="BMMN01000016">
    <property type="protein sequence ID" value="GGO27920.1"/>
    <property type="molecule type" value="Genomic_DNA"/>
</dbReference>